<dbReference type="Gene3D" id="3.30.200.20">
    <property type="entry name" value="Phosphorylase Kinase, domain 1"/>
    <property type="match status" value="1"/>
</dbReference>
<keyword evidence="2" id="KW-0808">Transferase</keyword>
<dbReference type="EMBL" id="SGWQ01000001">
    <property type="protein sequence ID" value="RZS45084.1"/>
    <property type="molecule type" value="Genomic_DNA"/>
</dbReference>
<dbReference type="PANTHER" id="PTHR21310">
    <property type="entry name" value="AMINOGLYCOSIDE PHOSPHOTRANSFERASE-RELATED-RELATED"/>
    <property type="match status" value="1"/>
</dbReference>
<feature type="domain" description="Aminoglycoside phosphotransferase" evidence="1">
    <location>
        <begin position="32"/>
        <end position="235"/>
    </location>
</feature>
<keyword evidence="3" id="KW-1185">Reference proteome</keyword>
<reference evidence="2 3" key="1">
    <citation type="submission" date="2019-02" db="EMBL/GenBank/DDBJ databases">
        <title>Genomic Encyclopedia of Type Strains, Phase IV (KMG-IV): sequencing the most valuable type-strain genomes for metagenomic binning, comparative biology and taxonomic classification.</title>
        <authorList>
            <person name="Goeker M."/>
        </authorList>
    </citation>
    <scope>NUCLEOTIDE SEQUENCE [LARGE SCALE GENOMIC DNA]</scope>
    <source>
        <strain evidence="2 3">DSM 101727</strain>
    </source>
</reference>
<evidence type="ECO:0000259" key="1">
    <source>
        <dbReference type="Pfam" id="PF01636"/>
    </source>
</evidence>
<dbReference type="InterPro" id="IPR011009">
    <property type="entry name" value="Kinase-like_dom_sf"/>
</dbReference>
<dbReference type="AlphaFoldDB" id="A0A4Q7L6X8"/>
<dbReference type="Pfam" id="PF01636">
    <property type="entry name" value="APH"/>
    <property type="match status" value="1"/>
</dbReference>
<evidence type="ECO:0000313" key="2">
    <source>
        <dbReference type="EMBL" id="RZS45084.1"/>
    </source>
</evidence>
<comment type="caution">
    <text evidence="2">The sequence shown here is derived from an EMBL/GenBank/DDBJ whole genome shotgun (WGS) entry which is preliminary data.</text>
</comment>
<dbReference type="OrthoDB" id="3806873at2"/>
<dbReference type="GO" id="GO:0016740">
    <property type="term" value="F:transferase activity"/>
    <property type="evidence" value="ECO:0007669"/>
    <property type="project" value="UniProtKB-KW"/>
</dbReference>
<dbReference type="SUPFAM" id="SSF56112">
    <property type="entry name" value="Protein kinase-like (PK-like)"/>
    <property type="match status" value="1"/>
</dbReference>
<dbReference type="InterPro" id="IPR002575">
    <property type="entry name" value="Aminoglycoside_PTrfase"/>
</dbReference>
<organism evidence="2 3">
    <name type="scientific">Herbihabitans rhizosphaerae</name>
    <dbReference type="NCBI Taxonomy" id="1872711"/>
    <lineage>
        <taxon>Bacteria</taxon>
        <taxon>Bacillati</taxon>
        <taxon>Actinomycetota</taxon>
        <taxon>Actinomycetes</taxon>
        <taxon>Pseudonocardiales</taxon>
        <taxon>Pseudonocardiaceae</taxon>
        <taxon>Herbihabitans</taxon>
    </lineage>
</organism>
<sequence>MTPQYSDPEVVEREKQLVQRLTGGVPRLEEIGWTSRAYVVDGGRYVVMFPRTDEDRAEYEREIAILRLLDGVRFDVLVPRLRWVGDGNSHLGYEGIVGRQFDRFSEELDADRKRAIGRQIGGFVRTMHTFDLPGVPTFAVREVVENLHEKYALGLPVIQQHLGASELVRLKDFVQDEVPAELARLGCDAVLCHGDLGYWNIVLADDDRVGIIDFGDVGYYDRSQDFAGLADPEVLEGALSVYGDDDLLRRKIALRRTILPIVDLPFYVGKGDERGVAEKIAGIRAVI</sequence>
<protein>
    <submittedName>
        <fullName evidence="2">Phosphotransferase family enzyme</fullName>
    </submittedName>
</protein>
<name>A0A4Q7L6X8_9PSEU</name>
<dbReference type="Proteomes" id="UP000294257">
    <property type="component" value="Unassembled WGS sequence"/>
</dbReference>
<gene>
    <name evidence="2" type="ORF">EV193_101970</name>
</gene>
<proteinExistence type="predicted"/>
<accession>A0A4Q7L6X8</accession>
<evidence type="ECO:0000313" key="3">
    <source>
        <dbReference type="Proteomes" id="UP000294257"/>
    </source>
</evidence>
<dbReference type="Gene3D" id="3.90.1200.10">
    <property type="match status" value="1"/>
</dbReference>
<dbReference type="RefSeq" id="WP_130342669.1">
    <property type="nucleotide sequence ID" value="NZ_SGWQ01000001.1"/>
</dbReference>
<dbReference type="InterPro" id="IPR051678">
    <property type="entry name" value="AGP_Transferase"/>
</dbReference>